<keyword evidence="7" id="KW-1133">Transmembrane helix</keyword>
<evidence type="ECO:0000313" key="10">
    <source>
        <dbReference type="EMBL" id="MEE1946347.1"/>
    </source>
</evidence>
<keyword evidence="8" id="KW-0732">Signal</keyword>
<dbReference type="Gene3D" id="1.25.40.10">
    <property type="entry name" value="Tetratricopeptide repeat domain"/>
    <property type="match status" value="2"/>
</dbReference>
<dbReference type="SUPFAM" id="SSF48452">
    <property type="entry name" value="TPR-like"/>
    <property type="match status" value="1"/>
</dbReference>
<feature type="domain" description="Histidine kinase/HSP90-like ATPase" evidence="9">
    <location>
        <begin position="466"/>
        <end position="551"/>
    </location>
</feature>
<dbReference type="Pfam" id="PF13424">
    <property type="entry name" value="TPR_12"/>
    <property type="match status" value="1"/>
</dbReference>
<comment type="catalytic activity">
    <reaction evidence="1">
        <text>ATP + protein L-histidine = ADP + protein N-phospho-L-histidine.</text>
        <dbReference type="EC" id="2.7.13.3"/>
    </reaction>
</comment>
<keyword evidence="4" id="KW-0418">Kinase</keyword>
<proteinExistence type="predicted"/>
<gene>
    <name evidence="10" type="ORF">VRU48_14575</name>
</gene>
<dbReference type="SUPFAM" id="SSF55874">
    <property type="entry name" value="ATPase domain of HSP90 chaperone/DNA topoisomerase II/histidine kinase"/>
    <property type="match status" value="1"/>
</dbReference>
<evidence type="ECO:0000256" key="7">
    <source>
        <dbReference type="SAM" id="Phobius"/>
    </source>
</evidence>
<keyword evidence="5" id="KW-0902">Two-component regulatory system</keyword>
<evidence type="ECO:0000313" key="11">
    <source>
        <dbReference type="Proteomes" id="UP001336835"/>
    </source>
</evidence>
<feature type="chain" id="PRO_5047063100" description="histidine kinase" evidence="8">
    <location>
        <begin position="20"/>
        <end position="552"/>
    </location>
</feature>
<dbReference type="InterPro" id="IPR019734">
    <property type="entry name" value="TPR_rpt"/>
</dbReference>
<dbReference type="InterPro" id="IPR050482">
    <property type="entry name" value="Sensor_HK_TwoCompSys"/>
</dbReference>
<dbReference type="CDD" id="cd16917">
    <property type="entry name" value="HATPase_UhpB-NarQ-NarX-like"/>
    <property type="match status" value="1"/>
</dbReference>
<sequence length="552" mass="63716">MKRLLFLLFSVLFVLSCSKNTSQKQEPQKIDNVFYDKAFKFRDTLKVYDSAYYYFNKAKDVFLKQNDSLRAGKCLVHMAIISTDKGDYFGGQELSLSAIPYFHTGKAEDSVPIASNFNNLGLAYSNLKNYEKAIEYYQGALSFTKDHNSLWALKLKNNIANSYRDKEDYKTSLMLYRKLLAQKIDNTDEYARIITNNAIAEWLQNPNYNAAPELLNALHIREKEKDPLALNSSYSHLADYYTKKKPDSALLYAQKMYLTAKKINSPDDQSQALEKLIKLSPSEAIKYFAIYQPLKDSIEIARNKAKNQFAVIRYDTEKHKSDSLKFQKDSTEKTYMVITLIVLLGLGFFWYRKRKQRLEMEKENAIKESRLKTSKKVHDVVANGLYRVMNKIEYQPELDKEILLDEIEDLYEKSRDISYEKPLAPTSHFHQKLASLANSFNTDKIQIHLIDNTPTLWEQVNATAKDEVTHILQELLVNMRKHSEASEVTLQFARQENELHITYQDNGIGIKGAVKSNNGLRNTETRIKNLNGQITFETGSEKGLSINFSFPV</sequence>
<dbReference type="Pfam" id="PF02518">
    <property type="entry name" value="HATPase_c"/>
    <property type="match status" value="1"/>
</dbReference>
<reference evidence="10 11" key="1">
    <citation type="submission" date="2024-01" db="EMBL/GenBank/DDBJ databases">
        <title>Pedobacter sp. nov., isolated from fresh soil.</title>
        <authorList>
            <person name="Le N.T.T."/>
        </authorList>
    </citation>
    <scope>NUCLEOTIDE SEQUENCE [LARGE SCALE GENOMIC DNA]</scope>
    <source>
        <strain evidence="10 11">KR3-3</strain>
    </source>
</reference>
<dbReference type="SMART" id="SM00028">
    <property type="entry name" value="TPR"/>
    <property type="match status" value="2"/>
</dbReference>
<keyword evidence="7" id="KW-0472">Membrane</keyword>
<dbReference type="PROSITE" id="PS51257">
    <property type="entry name" value="PROKAR_LIPOPROTEIN"/>
    <property type="match status" value="1"/>
</dbReference>
<dbReference type="InterPro" id="IPR036890">
    <property type="entry name" value="HATPase_C_sf"/>
</dbReference>
<dbReference type="RefSeq" id="WP_330108648.1">
    <property type="nucleotide sequence ID" value="NZ_JAZDQT010000002.1"/>
</dbReference>
<organism evidence="10 11">
    <name type="scientific">Pedobacter albus</name>
    <dbReference type="NCBI Taxonomy" id="3113905"/>
    <lineage>
        <taxon>Bacteria</taxon>
        <taxon>Pseudomonadati</taxon>
        <taxon>Bacteroidota</taxon>
        <taxon>Sphingobacteriia</taxon>
        <taxon>Sphingobacteriales</taxon>
        <taxon>Sphingobacteriaceae</taxon>
        <taxon>Pedobacter</taxon>
    </lineage>
</organism>
<evidence type="ECO:0000256" key="3">
    <source>
        <dbReference type="ARBA" id="ARBA00022679"/>
    </source>
</evidence>
<feature type="transmembrane region" description="Helical" evidence="7">
    <location>
        <begin position="334"/>
        <end position="351"/>
    </location>
</feature>
<feature type="repeat" description="TPR" evidence="6">
    <location>
        <begin position="114"/>
        <end position="147"/>
    </location>
</feature>
<evidence type="ECO:0000256" key="6">
    <source>
        <dbReference type="PROSITE-ProRule" id="PRU00339"/>
    </source>
</evidence>
<evidence type="ECO:0000256" key="5">
    <source>
        <dbReference type="ARBA" id="ARBA00023012"/>
    </source>
</evidence>
<dbReference type="InterPro" id="IPR011990">
    <property type="entry name" value="TPR-like_helical_dom_sf"/>
</dbReference>
<keyword evidence="6" id="KW-0802">TPR repeat</keyword>
<dbReference type="PANTHER" id="PTHR24421">
    <property type="entry name" value="NITRATE/NITRITE SENSOR PROTEIN NARX-RELATED"/>
    <property type="match status" value="1"/>
</dbReference>
<keyword evidence="11" id="KW-1185">Reference proteome</keyword>
<comment type="caution">
    <text evidence="10">The sequence shown here is derived from an EMBL/GenBank/DDBJ whole genome shotgun (WGS) entry which is preliminary data.</text>
</comment>
<protein>
    <recommendedName>
        <fullName evidence="2">histidine kinase</fullName>
        <ecNumber evidence="2">2.7.13.3</ecNumber>
    </recommendedName>
</protein>
<dbReference type="PROSITE" id="PS50005">
    <property type="entry name" value="TPR"/>
    <property type="match status" value="1"/>
</dbReference>
<evidence type="ECO:0000256" key="2">
    <source>
        <dbReference type="ARBA" id="ARBA00012438"/>
    </source>
</evidence>
<name>A0ABU7IA36_9SPHI</name>
<accession>A0ABU7IA36</accession>
<feature type="signal peptide" evidence="8">
    <location>
        <begin position="1"/>
        <end position="19"/>
    </location>
</feature>
<dbReference type="PANTHER" id="PTHR24421:SF10">
    <property type="entry name" value="NITRATE_NITRITE SENSOR PROTEIN NARQ"/>
    <property type="match status" value="1"/>
</dbReference>
<evidence type="ECO:0000256" key="1">
    <source>
        <dbReference type="ARBA" id="ARBA00000085"/>
    </source>
</evidence>
<dbReference type="PROSITE" id="PS50293">
    <property type="entry name" value="TPR_REGION"/>
    <property type="match status" value="1"/>
</dbReference>
<dbReference type="EC" id="2.7.13.3" evidence="2"/>
<dbReference type="Proteomes" id="UP001336835">
    <property type="component" value="Unassembled WGS sequence"/>
</dbReference>
<dbReference type="Gene3D" id="3.30.565.10">
    <property type="entry name" value="Histidine kinase-like ATPase, C-terminal domain"/>
    <property type="match status" value="1"/>
</dbReference>
<evidence type="ECO:0000256" key="4">
    <source>
        <dbReference type="ARBA" id="ARBA00022777"/>
    </source>
</evidence>
<evidence type="ECO:0000256" key="8">
    <source>
        <dbReference type="SAM" id="SignalP"/>
    </source>
</evidence>
<keyword evidence="3" id="KW-0808">Transferase</keyword>
<dbReference type="InterPro" id="IPR003594">
    <property type="entry name" value="HATPase_dom"/>
</dbReference>
<keyword evidence="7" id="KW-0812">Transmembrane</keyword>
<evidence type="ECO:0000259" key="9">
    <source>
        <dbReference type="Pfam" id="PF02518"/>
    </source>
</evidence>
<dbReference type="EMBL" id="JAZDQT010000002">
    <property type="protein sequence ID" value="MEE1946347.1"/>
    <property type="molecule type" value="Genomic_DNA"/>
</dbReference>